<dbReference type="EMBL" id="KV019649">
    <property type="protein sequence ID" value="KZV15686.1"/>
    <property type="molecule type" value="Genomic_DNA"/>
</dbReference>
<sequence length="99" mass="11007">MGCASHARASAIVRLPGVQQLAQQRRAYDSQPVRNIFARGRQQIMREAALIDRRSGAAMRARTLAIARPSTATIERPRAPSRAHVCAAAFRKLLIRFQN</sequence>
<reference evidence="1 2" key="1">
    <citation type="journal article" date="2015" name="Proc. Natl. Acad. Sci. U.S.A.">
        <title>The resurrection genome of Boea hygrometrica: A blueprint for survival of dehydration.</title>
        <authorList>
            <person name="Xiao L."/>
            <person name="Yang G."/>
            <person name="Zhang L."/>
            <person name="Yang X."/>
            <person name="Zhao S."/>
            <person name="Ji Z."/>
            <person name="Zhou Q."/>
            <person name="Hu M."/>
            <person name="Wang Y."/>
            <person name="Chen M."/>
            <person name="Xu Y."/>
            <person name="Jin H."/>
            <person name="Xiao X."/>
            <person name="Hu G."/>
            <person name="Bao F."/>
            <person name="Hu Y."/>
            <person name="Wan P."/>
            <person name="Li L."/>
            <person name="Deng X."/>
            <person name="Kuang T."/>
            <person name="Xiang C."/>
            <person name="Zhu J.K."/>
            <person name="Oliver M.J."/>
            <person name="He Y."/>
        </authorList>
    </citation>
    <scope>NUCLEOTIDE SEQUENCE [LARGE SCALE GENOMIC DNA]</scope>
    <source>
        <strain evidence="2">cv. XS01</strain>
    </source>
</reference>
<evidence type="ECO:0000313" key="1">
    <source>
        <dbReference type="EMBL" id="KZV15686.1"/>
    </source>
</evidence>
<dbReference type="Proteomes" id="UP000250235">
    <property type="component" value="Unassembled WGS sequence"/>
</dbReference>
<dbReference type="AlphaFoldDB" id="A0A2Z7A2G0"/>
<proteinExistence type="predicted"/>
<protein>
    <submittedName>
        <fullName evidence="1">Uncharacterized protein</fullName>
    </submittedName>
</protein>
<name>A0A2Z7A2G0_9LAMI</name>
<evidence type="ECO:0000313" key="2">
    <source>
        <dbReference type="Proteomes" id="UP000250235"/>
    </source>
</evidence>
<keyword evidence="2" id="KW-1185">Reference proteome</keyword>
<organism evidence="1 2">
    <name type="scientific">Dorcoceras hygrometricum</name>
    <dbReference type="NCBI Taxonomy" id="472368"/>
    <lineage>
        <taxon>Eukaryota</taxon>
        <taxon>Viridiplantae</taxon>
        <taxon>Streptophyta</taxon>
        <taxon>Embryophyta</taxon>
        <taxon>Tracheophyta</taxon>
        <taxon>Spermatophyta</taxon>
        <taxon>Magnoliopsida</taxon>
        <taxon>eudicotyledons</taxon>
        <taxon>Gunneridae</taxon>
        <taxon>Pentapetalae</taxon>
        <taxon>asterids</taxon>
        <taxon>lamiids</taxon>
        <taxon>Lamiales</taxon>
        <taxon>Gesneriaceae</taxon>
        <taxon>Didymocarpoideae</taxon>
        <taxon>Trichosporeae</taxon>
        <taxon>Loxocarpinae</taxon>
        <taxon>Dorcoceras</taxon>
    </lineage>
</organism>
<accession>A0A2Z7A2G0</accession>
<gene>
    <name evidence="1" type="ORF">F511_10501</name>
</gene>